<reference evidence="7 8" key="1">
    <citation type="submission" date="2020-08" db="EMBL/GenBank/DDBJ databases">
        <title>Sequencing the genomes of 1000 actinobacteria strains.</title>
        <authorList>
            <person name="Klenk H.-P."/>
        </authorList>
    </citation>
    <scope>NUCLEOTIDE SEQUENCE [LARGE SCALE GENOMIC DNA]</scope>
    <source>
        <strain evidence="7 8">DSM 44551</strain>
    </source>
</reference>
<evidence type="ECO:0000256" key="3">
    <source>
        <dbReference type="ARBA" id="ARBA00022692"/>
    </source>
</evidence>
<dbReference type="InterPro" id="IPR022791">
    <property type="entry name" value="L-PG_synthase/AglD"/>
</dbReference>
<keyword evidence="4 6" id="KW-1133">Transmembrane helix</keyword>
<evidence type="ECO:0000256" key="2">
    <source>
        <dbReference type="ARBA" id="ARBA00022475"/>
    </source>
</evidence>
<organism evidence="7 8">
    <name type="scientific">Nocardiopsis composta</name>
    <dbReference type="NCBI Taxonomy" id="157465"/>
    <lineage>
        <taxon>Bacteria</taxon>
        <taxon>Bacillati</taxon>
        <taxon>Actinomycetota</taxon>
        <taxon>Actinomycetes</taxon>
        <taxon>Streptosporangiales</taxon>
        <taxon>Nocardiopsidaceae</taxon>
        <taxon>Nocardiopsis</taxon>
    </lineage>
</organism>
<proteinExistence type="predicted"/>
<feature type="transmembrane region" description="Helical" evidence="6">
    <location>
        <begin position="40"/>
        <end position="62"/>
    </location>
</feature>
<dbReference type="Pfam" id="PF03706">
    <property type="entry name" value="LPG_synthase_TM"/>
    <property type="match status" value="1"/>
</dbReference>
<comment type="caution">
    <text evidence="7">The sequence shown here is derived from an EMBL/GenBank/DDBJ whole genome shotgun (WGS) entry which is preliminary data.</text>
</comment>
<name>A0A7W8QN71_9ACTN</name>
<feature type="transmembrane region" description="Helical" evidence="6">
    <location>
        <begin position="263"/>
        <end position="284"/>
    </location>
</feature>
<evidence type="ECO:0000256" key="5">
    <source>
        <dbReference type="ARBA" id="ARBA00023136"/>
    </source>
</evidence>
<keyword evidence="3 6" id="KW-0812">Transmembrane</keyword>
<keyword evidence="8" id="KW-1185">Reference proteome</keyword>
<comment type="subcellular location">
    <subcellularLocation>
        <location evidence="1">Cell membrane</location>
        <topology evidence="1">Multi-pass membrane protein</topology>
    </subcellularLocation>
</comment>
<sequence length="318" mass="32609">MLARLGRLRSDRRVRLAVLTVVLGCVALALYARWEEAGGALAALPPWAAPASLAAGAAGLWCQMMAWRALLAGLGAPLPVRAAARVVFVGQLGKYLPGSVWAFAAQVELARDREVARHRGAAATVLAVAVTLTVNLAVAAGTLPFTSEEAARRWWWALALAPVLLAALHPAVATRALRLLLRLARRPADEVGAVAVGGRPMAAALAWTLAAWVPLALHIGVLVSGADGAGPRVWPLAAGAYALAWTLGVLFVFAPAGIGVRELVLTAALSPVLSPGAALLVAALSRLVMTAADVLCAGLAALADRTAPPARPDPGGED</sequence>
<accession>A0A7W8QN71</accession>
<dbReference type="EMBL" id="JACHDB010000001">
    <property type="protein sequence ID" value="MBB5432885.1"/>
    <property type="molecule type" value="Genomic_DNA"/>
</dbReference>
<evidence type="ECO:0000256" key="4">
    <source>
        <dbReference type="ARBA" id="ARBA00022989"/>
    </source>
</evidence>
<feature type="transmembrane region" description="Helical" evidence="6">
    <location>
        <begin position="233"/>
        <end position="256"/>
    </location>
</feature>
<evidence type="ECO:0000256" key="6">
    <source>
        <dbReference type="SAM" id="Phobius"/>
    </source>
</evidence>
<feature type="transmembrane region" description="Helical" evidence="6">
    <location>
        <begin position="14"/>
        <end position="34"/>
    </location>
</feature>
<evidence type="ECO:0000313" key="7">
    <source>
        <dbReference type="EMBL" id="MBB5432885.1"/>
    </source>
</evidence>
<evidence type="ECO:0000313" key="8">
    <source>
        <dbReference type="Proteomes" id="UP000572635"/>
    </source>
</evidence>
<feature type="transmembrane region" description="Helical" evidence="6">
    <location>
        <begin position="121"/>
        <end position="142"/>
    </location>
</feature>
<protein>
    <submittedName>
        <fullName evidence="7">Uncharacterized protein</fullName>
    </submittedName>
</protein>
<dbReference type="GO" id="GO:0005886">
    <property type="term" value="C:plasma membrane"/>
    <property type="evidence" value="ECO:0007669"/>
    <property type="project" value="UniProtKB-SubCell"/>
</dbReference>
<dbReference type="AlphaFoldDB" id="A0A7W8QN71"/>
<dbReference type="Proteomes" id="UP000572635">
    <property type="component" value="Unassembled WGS sequence"/>
</dbReference>
<feature type="transmembrane region" description="Helical" evidence="6">
    <location>
        <begin position="202"/>
        <end position="221"/>
    </location>
</feature>
<dbReference type="RefSeq" id="WP_184392389.1">
    <property type="nucleotide sequence ID" value="NZ_BAAAJD010000110.1"/>
</dbReference>
<feature type="transmembrane region" description="Helical" evidence="6">
    <location>
        <begin position="154"/>
        <end position="181"/>
    </location>
</feature>
<keyword evidence="5 6" id="KW-0472">Membrane</keyword>
<evidence type="ECO:0000256" key="1">
    <source>
        <dbReference type="ARBA" id="ARBA00004651"/>
    </source>
</evidence>
<gene>
    <name evidence="7" type="ORF">HDA36_002969</name>
</gene>
<keyword evidence="2" id="KW-1003">Cell membrane</keyword>